<dbReference type="Proteomes" id="UP000626092">
    <property type="component" value="Unassembled WGS sequence"/>
</dbReference>
<feature type="compositionally biased region" description="Basic and acidic residues" evidence="1">
    <location>
        <begin position="18"/>
        <end position="29"/>
    </location>
</feature>
<evidence type="ECO:0000313" key="2">
    <source>
        <dbReference type="EMBL" id="KAF7113408.1"/>
    </source>
</evidence>
<keyword evidence="3" id="KW-1185">Reference proteome</keyword>
<dbReference type="EMBL" id="WJXA01000291">
    <property type="protein sequence ID" value="KAF7113408.1"/>
    <property type="molecule type" value="Genomic_DNA"/>
</dbReference>
<proteinExistence type="predicted"/>
<comment type="caution">
    <text evidence="2">The sequence shown here is derived from an EMBL/GenBank/DDBJ whole genome shotgun (WGS) entry which is preliminary data.</text>
</comment>
<sequence length="217" mass="24755">MGDAIKSVDPSRKTSYMKRPDPEKQAEKLKGMMRRIGRERGMKKMRRKRKKQPRKEDGEVIFVFGSSKEVVDLAKFIWSQMVKFKRRSGLSKANIPFLAMVTFICEDQGVMTSERLFPGTPGPITGGSLEKSKSLSQPPPSDTFGFRMPTARTQSGRIEEYMGVMATQLQSMQAKQNKLETQMRRTRRDVSAIKRGMLWIAARCGREGDVMFPLRPI</sequence>
<name>A0A834FX18_RHOSS</name>
<feature type="region of interest" description="Disordered" evidence="1">
    <location>
        <begin position="116"/>
        <end position="148"/>
    </location>
</feature>
<dbReference type="AlphaFoldDB" id="A0A834FX18"/>
<evidence type="ECO:0000256" key="1">
    <source>
        <dbReference type="SAM" id="MobiDB-lite"/>
    </source>
</evidence>
<reference evidence="2" key="1">
    <citation type="submission" date="2019-11" db="EMBL/GenBank/DDBJ databases">
        <authorList>
            <person name="Liu Y."/>
            <person name="Hou J."/>
            <person name="Li T.-Q."/>
            <person name="Guan C.-H."/>
            <person name="Wu X."/>
            <person name="Wu H.-Z."/>
            <person name="Ling F."/>
            <person name="Zhang R."/>
            <person name="Shi X.-G."/>
            <person name="Ren J.-P."/>
            <person name="Chen E.-F."/>
            <person name="Sun J.-M."/>
        </authorList>
    </citation>
    <scope>NUCLEOTIDE SEQUENCE</scope>
    <source>
        <strain evidence="2">Adult_tree_wgs_1</strain>
        <tissue evidence="2">Leaves</tissue>
    </source>
</reference>
<feature type="region of interest" description="Disordered" evidence="1">
    <location>
        <begin position="1"/>
        <end position="29"/>
    </location>
</feature>
<gene>
    <name evidence="2" type="ORF">RHSIM_RhsimUnG0130500</name>
</gene>
<protein>
    <submittedName>
        <fullName evidence="2">Uncharacterized protein</fullName>
    </submittedName>
</protein>
<organism evidence="2 3">
    <name type="scientific">Rhododendron simsii</name>
    <name type="common">Sims's rhododendron</name>
    <dbReference type="NCBI Taxonomy" id="118357"/>
    <lineage>
        <taxon>Eukaryota</taxon>
        <taxon>Viridiplantae</taxon>
        <taxon>Streptophyta</taxon>
        <taxon>Embryophyta</taxon>
        <taxon>Tracheophyta</taxon>
        <taxon>Spermatophyta</taxon>
        <taxon>Magnoliopsida</taxon>
        <taxon>eudicotyledons</taxon>
        <taxon>Gunneridae</taxon>
        <taxon>Pentapetalae</taxon>
        <taxon>asterids</taxon>
        <taxon>Ericales</taxon>
        <taxon>Ericaceae</taxon>
        <taxon>Ericoideae</taxon>
        <taxon>Rhodoreae</taxon>
        <taxon>Rhododendron</taxon>
    </lineage>
</organism>
<dbReference type="OrthoDB" id="1739886at2759"/>
<evidence type="ECO:0000313" key="3">
    <source>
        <dbReference type="Proteomes" id="UP000626092"/>
    </source>
</evidence>
<accession>A0A834FX18</accession>